<dbReference type="Proteomes" id="UP000596427">
    <property type="component" value="Chromosome"/>
</dbReference>
<feature type="transmembrane region" description="Helical" evidence="9">
    <location>
        <begin position="27"/>
        <end position="45"/>
    </location>
</feature>
<gene>
    <name evidence="11" type="ORF">EZH22_19825</name>
</gene>
<dbReference type="NCBIfam" id="TIGR01726">
    <property type="entry name" value="HEQRo_perm_3TM"/>
    <property type="match status" value="1"/>
</dbReference>
<reference evidence="11 12" key="1">
    <citation type="submission" date="2020-10" db="EMBL/GenBank/DDBJ databases">
        <title>Degradation of 1,4-Dioxane by Xanthobacter sp. YN2, via a Novel Group-2 Soluble Di-Iron Monooxygenase.</title>
        <authorList>
            <person name="Ma F."/>
            <person name="Wang Y."/>
            <person name="Yang J."/>
            <person name="Guo H."/>
            <person name="Su D."/>
            <person name="Yu L."/>
        </authorList>
    </citation>
    <scope>NUCLEOTIDE SEQUENCE [LARGE SCALE GENOMIC DNA]</scope>
    <source>
        <strain evidence="11 12">YN2</strain>
    </source>
</reference>
<dbReference type="Pfam" id="PF00528">
    <property type="entry name" value="BPD_transp_1"/>
    <property type="match status" value="1"/>
</dbReference>
<feature type="transmembrane region" description="Helical" evidence="9">
    <location>
        <begin position="170"/>
        <end position="199"/>
    </location>
</feature>
<evidence type="ECO:0000256" key="8">
    <source>
        <dbReference type="ARBA" id="ARBA00023136"/>
    </source>
</evidence>
<keyword evidence="8 9" id="KW-0472">Membrane</keyword>
<dbReference type="InterPro" id="IPR000515">
    <property type="entry name" value="MetI-like"/>
</dbReference>
<evidence type="ECO:0000256" key="5">
    <source>
        <dbReference type="ARBA" id="ARBA00022692"/>
    </source>
</evidence>
<dbReference type="EMBL" id="CP063362">
    <property type="protein sequence ID" value="QRG05326.1"/>
    <property type="molecule type" value="Genomic_DNA"/>
</dbReference>
<dbReference type="GO" id="GO:0043190">
    <property type="term" value="C:ATP-binding cassette (ABC) transporter complex"/>
    <property type="evidence" value="ECO:0007669"/>
    <property type="project" value="InterPro"/>
</dbReference>
<dbReference type="GO" id="GO:0022857">
    <property type="term" value="F:transmembrane transporter activity"/>
    <property type="evidence" value="ECO:0007669"/>
    <property type="project" value="InterPro"/>
</dbReference>
<evidence type="ECO:0000256" key="3">
    <source>
        <dbReference type="ARBA" id="ARBA00022448"/>
    </source>
</evidence>
<keyword evidence="12" id="KW-1185">Reference proteome</keyword>
<feature type="transmembrane region" description="Helical" evidence="9">
    <location>
        <begin position="299"/>
        <end position="318"/>
    </location>
</feature>
<comment type="similarity">
    <text evidence="2">Belongs to the binding-protein-dependent transport system permease family. HisMQ subfamily.</text>
</comment>
<evidence type="ECO:0000256" key="7">
    <source>
        <dbReference type="ARBA" id="ARBA00022989"/>
    </source>
</evidence>
<evidence type="ECO:0000256" key="6">
    <source>
        <dbReference type="ARBA" id="ARBA00022970"/>
    </source>
</evidence>
<keyword evidence="6" id="KW-0029">Amino-acid transport</keyword>
<keyword evidence="5 9" id="KW-0812">Transmembrane</keyword>
<feature type="domain" description="ABC transmembrane type-1" evidence="10">
    <location>
        <begin position="93"/>
        <end position="419"/>
    </location>
</feature>
<evidence type="ECO:0000313" key="12">
    <source>
        <dbReference type="Proteomes" id="UP000596427"/>
    </source>
</evidence>
<dbReference type="InterPro" id="IPR043429">
    <property type="entry name" value="ArtM/GltK/GlnP/TcyL/YhdX-like"/>
</dbReference>
<organism evidence="11 12">
    <name type="scientific">Xanthobacter dioxanivorans</name>
    <dbReference type="NCBI Taxonomy" id="2528964"/>
    <lineage>
        <taxon>Bacteria</taxon>
        <taxon>Pseudomonadati</taxon>
        <taxon>Pseudomonadota</taxon>
        <taxon>Alphaproteobacteria</taxon>
        <taxon>Hyphomicrobiales</taxon>
        <taxon>Xanthobacteraceae</taxon>
        <taxon>Xanthobacter</taxon>
    </lineage>
</organism>
<name>A0A974PLE3_9HYPH</name>
<evidence type="ECO:0000256" key="4">
    <source>
        <dbReference type="ARBA" id="ARBA00022475"/>
    </source>
</evidence>
<feature type="transmembrane region" description="Helical" evidence="9">
    <location>
        <begin position="253"/>
        <end position="279"/>
    </location>
</feature>
<feature type="transmembrane region" description="Helical" evidence="9">
    <location>
        <begin position="400"/>
        <end position="422"/>
    </location>
</feature>
<evidence type="ECO:0000259" key="10">
    <source>
        <dbReference type="PROSITE" id="PS50928"/>
    </source>
</evidence>
<keyword evidence="7 9" id="KW-1133">Transmembrane helix</keyword>
<keyword evidence="3 9" id="KW-0813">Transport</keyword>
<sequence length="431" mass="45932">MSDARLSGPPPAPSRRWSWTDPKLRSSVIQIVLALILIWLAWAFYANAQSNLTRLGIASGFGFLDNRAGFAISQTLIPYNENMSYGRAFMVGLLNTLLVAFLGIVLATIIGFLMGVARLSKNVVIKALASAYVEITRNLPPLFQILFWYLAVLSTLPGPRQSWGFGIQPVLGAIGSGLSGIGLGFLGGPLSAFAASLAAPSVFVNNRGLVVPRPIFEDGSMAILYALIVAVVASIAIGLWAKKRREATGKPFPVFWTGLALVILLPLAASAAAGFPVTVEKPELRGFNFVGGLRVIPEFVSLLLALSIYTGGFIAEIVRSGIMAVSKGQTEAAHSLGLRTGPTLRLVVIPQAMRVIVPPLTSQYLNLTKNSSLGVAVGYPDLFAVFAGSTLNQTGQAIEIIAVTMAVYLTISIVTSTIMGWYNKRVALVER</sequence>
<dbReference type="InterPro" id="IPR010065">
    <property type="entry name" value="AA_ABC_transptr_permease_3TM"/>
</dbReference>
<feature type="transmembrane region" description="Helical" evidence="9">
    <location>
        <begin position="93"/>
        <end position="119"/>
    </location>
</feature>
<protein>
    <submittedName>
        <fullName evidence="11">Amino acid ABC transporter permease</fullName>
    </submittedName>
</protein>
<dbReference type="GO" id="GO:0006865">
    <property type="term" value="P:amino acid transport"/>
    <property type="evidence" value="ECO:0007669"/>
    <property type="project" value="UniProtKB-KW"/>
</dbReference>
<dbReference type="InterPro" id="IPR035906">
    <property type="entry name" value="MetI-like_sf"/>
</dbReference>
<dbReference type="PROSITE" id="PS50928">
    <property type="entry name" value="ABC_TM1"/>
    <property type="match status" value="1"/>
</dbReference>
<accession>A0A974PLE3</accession>
<evidence type="ECO:0000256" key="1">
    <source>
        <dbReference type="ARBA" id="ARBA00004429"/>
    </source>
</evidence>
<evidence type="ECO:0000256" key="9">
    <source>
        <dbReference type="RuleBase" id="RU363032"/>
    </source>
</evidence>
<comment type="subcellular location">
    <subcellularLocation>
        <location evidence="1">Cell inner membrane</location>
        <topology evidence="1">Multi-pass membrane protein</topology>
    </subcellularLocation>
    <subcellularLocation>
        <location evidence="9">Cell membrane</location>
        <topology evidence="9">Multi-pass membrane protein</topology>
    </subcellularLocation>
</comment>
<keyword evidence="4" id="KW-1003">Cell membrane</keyword>
<evidence type="ECO:0000256" key="2">
    <source>
        <dbReference type="ARBA" id="ARBA00010072"/>
    </source>
</evidence>
<proteinExistence type="inferred from homology"/>
<dbReference type="RefSeq" id="WP_203192194.1">
    <property type="nucleotide sequence ID" value="NZ_CP063362.1"/>
</dbReference>
<dbReference type="Gene3D" id="1.10.3720.10">
    <property type="entry name" value="MetI-like"/>
    <property type="match status" value="2"/>
</dbReference>
<feature type="transmembrane region" description="Helical" evidence="9">
    <location>
        <begin position="219"/>
        <end position="241"/>
    </location>
</feature>
<dbReference type="PANTHER" id="PTHR30614">
    <property type="entry name" value="MEMBRANE COMPONENT OF AMINO ACID ABC TRANSPORTER"/>
    <property type="match status" value="1"/>
</dbReference>
<dbReference type="SUPFAM" id="SSF161098">
    <property type="entry name" value="MetI-like"/>
    <property type="match status" value="2"/>
</dbReference>
<dbReference type="CDD" id="cd06261">
    <property type="entry name" value="TM_PBP2"/>
    <property type="match status" value="2"/>
</dbReference>
<evidence type="ECO:0000313" key="11">
    <source>
        <dbReference type="EMBL" id="QRG05326.1"/>
    </source>
</evidence>
<dbReference type="KEGG" id="xdi:EZH22_19825"/>
<dbReference type="AlphaFoldDB" id="A0A974PLE3"/>
<dbReference type="PANTHER" id="PTHR30614:SF37">
    <property type="entry name" value="AMINO-ACID ABC TRANSPORTER PERMEASE PROTEIN YHDX-RELATED"/>
    <property type="match status" value="1"/>
</dbReference>